<dbReference type="InterPro" id="IPR011990">
    <property type="entry name" value="TPR-like_helical_dom_sf"/>
</dbReference>
<gene>
    <name evidence="6" type="ORF">CDQ91_11675</name>
</gene>
<dbReference type="SUPFAM" id="SSF48452">
    <property type="entry name" value="TPR-like"/>
    <property type="match status" value="4"/>
</dbReference>
<keyword evidence="2 3" id="KW-0802">TPR repeat</keyword>
<dbReference type="InterPro" id="IPR024983">
    <property type="entry name" value="CHAT_dom"/>
</dbReference>
<protein>
    <recommendedName>
        <fullName evidence="5">CHAT domain-containing protein</fullName>
    </recommendedName>
</protein>
<dbReference type="Pfam" id="PF13374">
    <property type="entry name" value="TPR_10"/>
    <property type="match status" value="1"/>
</dbReference>
<dbReference type="Proteomes" id="UP000197097">
    <property type="component" value="Unassembled WGS sequence"/>
</dbReference>
<sequence>MTAAPPDIGAKQQRSHTHRFADDNNPIYSVCWAETEEPTSMPNRRHRFLALILAAPLLAAAPMALAQDPAPSTLDADQQKMLDLINKGMDFDRAGKSRDAEAVYRRWIDEATKRYGADGLLTSLGYRLIAGNLEDQGRAKEAEPYWRRLLDINKAVLGDSDDETLTATIALSSNFIKQGRPAEALPLRRAILATRIAQRGERDPKTIIATSNLASVLTEMGEYKEAEALYRKTLETSRAVNGEGHSETASAYGNLAVVLRSLGRYDEAAPMLGKARDIDTALTGPDSPNVALRHYNNAVNLGDMGRFAEARVAAEKALSIWRTAKGDDSIEAAQGYTAVGYSLTSEGRFAEADAAYRKALDIRVKRLGDTHPATGEAYNNLALNMDKQGLPPSRIEPMLRKALDITRSTIGEGSERTATLYANVAHNLNSQGRYAEAEPMYRRALDIQKGVAGTDHPSYASMMINLAFNMRDNGHPEQAEPLMRQGLEIFRAKFGEDNPETAWAYTSLASTLGSLGRHAEEAQMAAKALEIRRRLLGEDHPLTAVAYNIVGAALTRGGNGDKAAEPYYRQSLAILQRSVGEAHIDTARAYDSLASNLQRQGKAAEAEAAAAKAVAILRRMTDQAAAGGNAVTLSALDRQQANPDRGIFTTYMNAAFALMSDTPDAAGQSALQNRAFLAAQDAISSASGRAVLQTAARSAAKTPEMAEAVRQEQGLAAKANMLDKNLLRALGERNSVEATRLRGELNSVQAQLADVSALIDKKYPSYRQLVSPRPIGLAEAQAALRPGEALLLMTEAANTFHLFVVTPTAVGWSRPNREVDEILGQISNLRCDVDFATCSAARKAELDAMPMTAKEMDGRRRFDLNASYDLYKAVMQPIEPLLKDTKHLYVTSSGKLGDLPLAMLSASPLPEGADLADPDTLARAEWLADRYAFTSLPSVAALTLPREPRKVRRDKSFRGYGAPILLGGDTGSRAAVGIGVFDGVSASGTPLADPEALRKLAPLPGTRVELSAMADLFGARQTSLTLAGGATEAALRQDASLATSNIIAIATHGLLPDPTLGLSEPGLVLTPPTTPSDMDDGLLTATEAARLSLSADWVILSACNTASAEGSGGGDSLSALARGFLYAGADALLASHWRVSDEATAVLTVETLLARQANPDMTRAQALQLGMQAVRSGKRADGSAIKGWKADWSHPAAWAAFTNISNRDD</sequence>
<dbReference type="EMBL" id="NISJ01000005">
    <property type="protein sequence ID" value="OWQ96705.1"/>
    <property type="molecule type" value="Genomic_DNA"/>
</dbReference>
<accession>A0A246JUH2</accession>
<evidence type="ECO:0000256" key="2">
    <source>
        <dbReference type="ARBA" id="ARBA00022803"/>
    </source>
</evidence>
<organism evidence="6 7">
    <name type="scientific">Sphingopyxis witflariensis</name>
    <dbReference type="NCBI Taxonomy" id="173675"/>
    <lineage>
        <taxon>Bacteria</taxon>
        <taxon>Pseudomonadati</taxon>
        <taxon>Pseudomonadota</taxon>
        <taxon>Alphaproteobacteria</taxon>
        <taxon>Sphingomonadales</taxon>
        <taxon>Sphingomonadaceae</taxon>
        <taxon>Sphingopyxis</taxon>
    </lineage>
</organism>
<dbReference type="InterPro" id="IPR019734">
    <property type="entry name" value="TPR_rpt"/>
</dbReference>
<dbReference type="AlphaFoldDB" id="A0A246JUH2"/>
<evidence type="ECO:0000313" key="6">
    <source>
        <dbReference type="EMBL" id="OWQ96705.1"/>
    </source>
</evidence>
<dbReference type="PANTHER" id="PTHR45641">
    <property type="entry name" value="TETRATRICOPEPTIDE REPEAT PROTEIN (AFU_ORTHOLOGUE AFUA_6G03870)"/>
    <property type="match status" value="1"/>
</dbReference>
<evidence type="ECO:0000256" key="4">
    <source>
        <dbReference type="SAM" id="MobiDB-lite"/>
    </source>
</evidence>
<feature type="domain" description="CHAT" evidence="5">
    <location>
        <begin position="869"/>
        <end position="1204"/>
    </location>
</feature>
<evidence type="ECO:0000259" key="5">
    <source>
        <dbReference type="Pfam" id="PF12770"/>
    </source>
</evidence>
<dbReference type="Pfam" id="PF12770">
    <property type="entry name" value="CHAT"/>
    <property type="match status" value="1"/>
</dbReference>
<dbReference type="SMART" id="SM00028">
    <property type="entry name" value="TPR"/>
    <property type="match status" value="9"/>
</dbReference>
<dbReference type="PANTHER" id="PTHR45641:SF19">
    <property type="entry name" value="NEPHROCYSTIN-3"/>
    <property type="match status" value="1"/>
</dbReference>
<reference evidence="6 7" key="1">
    <citation type="journal article" date="2002" name="Int. J. Syst. Evol. Microbiol.">
        <title>Sphingopyxis witflariensis sp. nov., isolated from activated sludge.</title>
        <authorList>
            <person name="Kampfer P."/>
            <person name="Witzenberger R."/>
            <person name="Denner E.B."/>
            <person name="Busse H.J."/>
            <person name="Neef A."/>
        </authorList>
    </citation>
    <scope>NUCLEOTIDE SEQUENCE [LARGE SCALE GENOMIC DNA]</scope>
    <source>
        <strain evidence="6 7">DSM 14551</strain>
    </source>
</reference>
<keyword evidence="1" id="KW-0677">Repeat</keyword>
<proteinExistence type="predicted"/>
<evidence type="ECO:0000256" key="3">
    <source>
        <dbReference type="PROSITE-ProRule" id="PRU00339"/>
    </source>
</evidence>
<comment type="caution">
    <text evidence="6">The sequence shown here is derived from an EMBL/GenBank/DDBJ whole genome shotgun (WGS) entry which is preliminary data.</text>
</comment>
<evidence type="ECO:0000313" key="7">
    <source>
        <dbReference type="Proteomes" id="UP000197097"/>
    </source>
</evidence>
<keyword evidence="7" id="KW-1185">Reference proteome</keyword>
<name>A0A246JUH2_9SPHN</name>
<dbReference type="Gene3D" id="1.25.40.10">
    <property type="entry name" value="Tetratricopeptide repeat domain"/>
    <property type="match status" value="4"/>
</dbReference>
<feature type="region of interest" description="Disordered" evidence="4">
    <location>
        <begin position="1"/>
        <end position="20"/>
    </location>
</feature>
<feature type="repeat" description="TPR" evidence="3">
    <location>
        <begin position="333"/>
        <end position="366"/>
    </location>
</feature>
<evidence type="ECO:0000256" key="1">
    <source>
        <dbReference type="ARBA" id="ARBA00022737"/>
    </source>
</evidence>
<dbReference type="Pfam" id="PF13424">
    <property type="entry name" value="TPR_12"/>
    <property type="match status" value="5"/>
</dbReference>
<dbReference type="PROSITE" id="PS50005">
    <property type="entry name" value="TPR"/>
    <property type="match status" value="1"/>
</dbReference>